<dbReference type="Proteomes" id="UP001589844">
    <property type="component" value="Unassembled WGS sequence"/>
</dbReference>
<proteinExistence type="predicted"/>
<evidence type="ECO:0000313" key="2">
    <source>
        <dbReference type="EMBL" id="MFC0351306.1"/>
    </source>
</evidence>
<dbReference type="InterPro" id="IPR001387">
    <property type="entry name" value="Cro/C1-type_HTH"/>
</dbReference>
<protein>
    <submittedName>
        <fullName evidence="2">Helix-turn-helix domain-containing protein</fullName>
    </submittedName>
</protein>
<sequence>MTKLDLRVFSNYTSLAMLNIHAIDVAMRKLGLNGTTLAEACGVSKEATSNWLKGESIPRPSKLALLSEVLDIPVDSLLEIVSPPQPLYAYRTKLNKPVTGALRESAEEQARHLEQLIPYIDGGCEFDPPLLRTPSLDSEHIRSVTIQVRQSLGLSTKDILSNEALERLFHIFGAKFVPVLWGLNKERHENALTIYSPESKVSWVVFNLGCKEDDYKYWLAHEYGHCLTMHALNEEEGETFAEKFAQQLVFPDEVAHECLEILRQSPATGIRGVKEFADRYGISVITVLRAVDRLSEQLYGKKTGLDTPSFYAVWNANRKDVNSMAKNHFGSDSPSQHDYVAKSEAIYKTEVFKAIEEFQKNEGGRNPAFISSALNIGIGDALNLSHALWERQP</sequence>
<accession>A0ABV6IHJ0</accession>
<evidence type="ECO:0000259" key="1">
    <source>
        <dbReference type="PROSITE" id="PS50943"/>
    </source>
</evidence>
<keyword evidence="3" id="KW-1185">Reference proteome</keyword>
<dbReference type="InterPro" id="IPR052345">
    <property type="entry name" value="Rad_response_metalloprotease"/>
</dbReference>
<dbReference type="PANTHER" id="PTHR43236:SF2">
    <property type="entry name" value="BLL0069 PROTEIN"/>
    <property type="match status" value="1"/>
</dbReference>
<feature type="domain" description="HTH cro/C1-type" evidence="1">
    <location>
        <begin position="37"/>
        <end position="77"/>
    </location>
</feature>
<comment type="caution">
    <text evidence="2">The sequence shown here is derived from an EMBL/GenBank/DDBJ whole genome shotgun (WGS) entry which is preliminary data.</text>
</comment>
<dbReference type="SMART" id="SM00530">
    <property type="entry name" value="HTH_XRE"/>
    <property type="match status" value="1"/>
</dbReference>
<name>A0ABV6IHJ0_9BURK</name>
<dbReference type="SUPFAM" id="SSF47413">
    <property type="entry name" value="lambda repressor-like DNA-binding domains"/>
    <property type="match status" value="1"/>
</dbReference>
<organism evidence="2 3">
    <name type="scientific">Undibacterium danionis</name>
    <dbReference type="NCBI Taxonomy" id="1812100"/>
    <lineage>
        <taxon>Bacteria</taxon>
        <taxon>Pseudomonadati</taxon>
        <taxon>Pseudomonadota</taxon>
        <taxon>Betaproteobacteria</taxon>
        <taxon>Burkholderiales</taxon>
        <taxon>Oxalobacteraceae</taxon>
        <taxon>Undibacterium</taxon>
    </lineage>
</organism>
<reference evidence="2 3" key="1">
    <citation type="submission" date="2024-09" db="EMBL/GenBank/DDBJ databases">
        <authorList>
            <person name="Sun Q."/>
            <person name="Mori K."/>
        </authorList>
    </citation>
    <scope>NUCLEOTIDE SEQUENCE [LARGE SCALE GENOMIC DNA]</scope>
    <source>
        <strain evidence="2 3">CCM 8677</strain>
    </source>
</reference>
<evidence type="ECO:0000313" key="3">
    <source>
        <dbReference type="Proteomes" id="UP001589844"/>
    </source>
</evidence>
<dbReference type="CDD" id="cd00093">
    <property type="entry name" value="HTH_XRE"/>
    <property type="match status" value="1"/>
</dbReference>
<dbReference type="Pfam" id="PF01381">
    <property type="entry name" value="HTH_3"/>
    <property type="match status" value="1"/>
</dbReference>
<dbReference type="Gene3D" id="1.10.260.40">
    <property type="entry name" value="lambda repressor-like DNA-binding domains"/>
    <property type="match status" value="1"/>
</dbReference>
<gene>
    <name evidence="2" type="ORF">ACFFJH_15915</name>
</gene>
<dbReference type="InterPro" id="IPR010982">
    <property type="entry name" value="Lambda_DNA-bd_dom_sf"/>
</dbReference>
<dbReference type="PANTHER" id="PTHR43236">
    <property type="entry name" value="ANTITOXIN HIGA1"/>
    <property type="match status" value="1"/>
</dbReference>
<dbReference type="EMBL" id="JBHLXJ010000017">
    <property type="protein sequence ID" value="MFC0351306.1"/>
    <property type="molecule type" value="Genomic_DNA"/>
</dbReference>
<dbReference type="PROSITE" id="PS50943">
    <property type="entry name" value="HTH_CROC1"/>
    <property type="match status" value="1"/>
</dbReference>
<dbReference type="RefSeq" id="WP_390213926.1">
    <property type="nucleotide sequence ID" value="NZ_JBHLXJ010000017.1"/>
</dbReference>